<accession>A0A2A5T1B5</accession>
<gene>
    <name evidence="1" type="ORF">BTN49_2420</name>
</gene>
<dbReference type="Proteomes" id="UP000219020">
    <property type="component" value="Unassembled WGS sequence"/>
</dbReference>
<dbReference type="GO" id="GO:0005829">
    <property type="term" value="C:cytosol"/>
    <property type="evidence" value="ECO:0007669"/>
    <property type="project" value="TreeGrafter"/>
</dbReference>
<reference evidence="2" key="1">
    <citation type="submission" date="2017-04" db="EMBL/GenBank/DDBJ databases">
        <title>Genome evolution of the luminous symbionts of deep sea anglerfish.</title>
        <authorList>
            <person name="Hendry T.A."/>
        </authorList>
    </citation>
    <scope>NUCLEOTIDE SEQUENCE [LARGE SCALE GENOMIC DNA]</scope>
</reference>
<keyword evidence="2" id="KW-1185">Reference proteome</keyword>
<dbReference type="EMBL" id="NBYY01000028">
    <property type="protein sequence ID" value="PCS21955.1"/>
    <property type="molecule type" value="Genomic_DNA"/>
</dbReference>
<name>A0A2A5T1B5_9GAMM</name>
<comment type="caution">
    <text evidence="1">The sequence shown here is derived from an EMBL/GenBank/DDBJ whole genome shotgun (WGS) entry which is preliminary data.</text>
</comment>
<dbReference type="InterPro" id="IPR051917">
    <property type="entry name" value="Transposase-Integrase"/>
</dbReference>
<dbReference type="AlphaFoldDB" id="A0A2A5T1B5"/>
<dbReference type="PANTHER" id="PTHR10948:SF23">
    <property type="entry name" value="TRANSPOSASE INSI FOR INSERTION SEQUENCE ELEMENT IS30A-RELATED"/>
    <property type="match status" value="1"/>
</dbReference>
<dbReference type="GO" id="GO:0032196">
    <property type="term" value="P:transposition"/>
    <property type="evidence" value="ECO:0007669"/>
    <property type="project" value="TreeGrafter"/>
</dbReference>
<dbReference type="PANTHER" id="PTHR10948">
    <property type="entry name" value="TRANSPOSASE"/>
    <property type="match status" value="1"/>
</dbReference>
<sequence>MPYKKYVHTITADNDQKFVHHEKIAKALDVEVYFAHPYFSWDLGINKNINELLRQYLLRI</sequence>
<evidence type="ECO:0000313" key="1">
    <source>
        <dbReference type="EMBL" id="PCS21955.1"/>
    </source>
</evidence>
<evidence type="ECO:0000313" key="2">
    <source>
        <dbReference type="Proteomes" id="UP000219020"/>
    </source>
</evidence>
<dbReference type="GO" id="GO:0004803">
    <property type="term" value="F:transposase activity"/>
    <property type="evidence" value="ECO:0007669"/>
    <property type="project" value="TreeGrafter"/>
</dbReference>
<organism evidence="1 2">
    <name type="scientific">Candidatus Enterovibrio escicola</name>
    <dbReference type="NCBI Taxonomy" id="1927127"/>
    <lineage>
        <taxon>Bacteria</taxon>
        <taxon>Pseudomonadati</taxon>
        <taxon>Pseudomonadota</taxon>
        <taxon>Gammaproteobacteria</taxon>
        <taxon>Vibrionales</taxon>
        <taxon>Vibrionaceae</taxon>
        <taxon>Enterovibrio</taxon>
    </lineage>
</organism>
<dbReference type="SUPFAM" id="SSF53098">
    <property type="entry name" value="Ribonuclease H-like"/>
    <property type="match status" value="1"/>
</dbReference>
<proteinExistence type="predicted"/>
<dbReference type="InterPro" id="IPR012337">
    <property type="entry name" value="RNaseH-like_sf"/>
</dbReference>
<protein>
    <submittedName>
        <fullName evidence="1">Mobile element protein</fullName>
    </submittedName>
</protein>